<organism evidence="1 2">
    <name type="scientific">Photobacterium gaetbulicola</name>
    <dbReference type="NCBI Taxonomy" id="1295392"/>
    <lineage>
        <taxon>Bacteria</taxon>
        <taxon>Pseudomonadati</taxon>
        <taxon>Pseudomonadota</taxon>
        <taxon>Gammaproteobacteria</taxon>
        <taxon>Vibrionales</taxon>
        <taxon>Vibrionaceae</taxon>
        <taxon>Photobacterium</taxon>
    </lineage>
</organism>
<proteinExistence type="predicted"/>
<protein>
    <submittedName>
        <fullName evidence="1">Uncharacterized protein</fullName>
    </submittedName>
</protein>
<reference evidence="1 2" key="1">
    <citation type="submission" date="2014-12" db="EMBL/GenBank/DDBJ databases">
        <title>Genome sequencing of Photobacterium gaetbulicola AD005a.</title>
        <authorList>
            <person name="Adrian T.G.S."/>
            <person name="Chan K.G."/>
        </authorList>
    </citation>
    <scope>NUCLEOTIDE SEQUENCE [LARGE SCALE GENOMIC DNA]</scope>
    <source>
        <strain evidence="1 2">AD005a</strain>
    </source>
</reference>
<gene>
    <name evidence="1" type="ORF">RJ45_11520</name>
</gene>
<evidence type="ECO:0000313" key="2">
    <source>
        <dbReference type="Proteomes" id="UP000031278"/>
    </source>
</evidence>
<comment type="caution">
    <text evidence="1">The sequence shown here is derived from an EMBL/GenBank/DDBJ whole genome shotgun (WGS) entry which is preliminary data.</text>
</comment>
<dbReference type="EMBL" id="JWLZ01000157">
    <property type="protein sequence ID" value="KHT63444.1"/>
    <property type="molecule type" value="Genomic_DNA"/>
</dbReference>
<name>A0A0B9G477_9GAMM</name>
<accession>A0A0B9G477</accession>
<dbReference type="Proteomes" id="UP000031278">
    <property type="component" value="Unassembled WGS sequence"/>
</dbReference>
<evidence type="ECO:0000313" key="1">
    <source>
        <dbReference type="EMBL" id="KHT63444.1"/>
    </source>
</evidence>
<sequence>MAHNKGGSVITFKLGLEKNTIAEQVAPSIAIERINVIDINHDIAREMNRLQHEVQPVVEKTVLDSQLKLELDLVIL</sequence>
<dbReference type="AlphaFoldDB" id="A0A0B9G477"/>